<feature type="region of interest" description="Disordered" evidence="1">
    <location>
        <begin position="1"/>
        <end position="20"/>
    </location>
</feature>
<dbReference type="EMBL" id="VSSQ01033124">
    <property type="protein sequence ID" value="MPM84625.1"/>
    <property type="molecule type" value="Genomic_DNA"/>
</dbReference>
<protein>
    <recommendedName>
        <fullName evidence="2">Predicted pPIWI-associating nuclease domain-containing protein</fullName>
    </recommendedName>
</protein>
<gene>
    <name evidence="3" type="ORF">SDC9_131698</name>
</gene>
<proteinExistence type="predicted"/>
<accession>A0A645D5Z2</accession>
<organism evidence="3">
    <name type="scientific">bioreactor metagenome</name>
    <dbReference type="NCBI Taxonomy" id="1076179"/>
    <lineage>
        <taxon>unclassified sequences</taxon>
        <taxon>metagenomes</taxon>
        <taxon>ecological metagenomes</taxon>
    </lineage>
</organism>
<evidence type="ECO:0000259" key="2">
    <source>
        <dbReference type="Pfam" id="PF18165"/>
    </source>
</evidence>
<dbReference type="Pfam" id="PF18165">
    <property type="entry name" value="pP_pnuc_1"/>
    <property type="match status" value="1"/>
</dbReference>
<evidence type="ECO:0000256" key="1">
    <source>
        <dbReference type="SAM" id="MobiDB-lite"/>
    </source>
</evidence>
<name>A0A645D5Z2_9ZZZZ</name>
<evidence type="ECO:0000313" key="3">
    <source>
        <dbReference type="EMBL" id="MPM84625.1"/>
    </source>
</evidence>
<dbReference type="InterPro" id="IPR040556">
    <property type="entry name" value="pP_pnuc_1"/>
</dbReference>
<comment type="caution">
    <text evidence="3">The sequence shown here is derived from an EMBL/GenBank/DDBJ whole genome shotgun (WGS) entry which is preliminary data.</text>
</comment>
<dbReference type="AlphaFoldDB" id="A0A645D5Z2"/>
<feature type="domain" description="Predicted pPIWI-associating nuclease" evidence="2">
    <location>
        <begin position="155"/>
        <end position="285"/>
    </location>
</feature>
<reference evidence="3" key="1">
    <citation type="submission" date="2019-08" db="EMBL/GenBank/DDBJ databases">
        <authorList>
            <person name="Kucharzyk K."/>
            <person name="Murdoch R.W."/>
            <person name="Higgins S."/>
            <person name="Loffler F."/>
        </authorList>
    </citation>
    <scope>NUCLEOTIDE SEQUENCE</scope>
</reference>
<sequence length="292" mass="33427">MAKKFNASQFKSQMRQAQNKVNQEVRKLNNEINKYNREVKSAVNKYNQEVRRYNSQVRQNRARIERELRKLSSQPAFRVTTTYTTSVRTLNTTYGQVASYYDTLDYPSEFEDRFYSDIEQENANSLETANAIVNDAPSEAPAASLQDSIIIEQLAHISIDLDNRWRGALFSLNPSNPDATRHFCTSAREIFTEIFNAKAPDELVFSKYPNCEKTPNGNATRRSKINYFLGKKGISNPNAENFVEEDITNILELFHVLSDGTHGEAGRYSFDKLYAVKKRVEDGLIFLCNIAS</sequence>